<keyword evidence="1 6" id="KW-0597">Phosphoprotein</keyword>
<feature type="DNA-binding region" description="OmpR/PhoB-type" evidence="7">
    <location>
        <begin position="124"/>
        <end position="218"/>
    </location>
</feature>
<dbReference type="Gene3D" id="6.10.250.690">
    <property type="match status" value="1"/>
</dbReference>
<evidence type="ECO:0000313" key="10">
    <source>
        <dbReference type="EMBL" id="PCJ23952.1"/>
    </source>
</evidence>
<accession>A0A2A5AXH7</accession>
<dbReference type="SUPFAM" id="SSF46894">
    <property type="entry name" value="C-terminal effector domain of the bipartite response regulators"/>
    <property type="match status" value="1"/>
</dbReference>
<dbReference type="InterPro" id="IPR016032">
    <property type="entry name" value="Sig_transdc_resp-reg_C-effctor"/>
</dbReference>
<evidence type="ECO:0000256" key="6">
    <source>
        <dbReference type="PROSITE-ProRule" id="PRU00169"/>
    </source>
</evidence>
<dbReference type="PANTHER" id="PTHR48111:SF67">
    <property type="entry name" value="TRANSCRIPTIONAL REGULATORY PROTEIN TCTD"/>
    <property type="match status" value="1"/>
</dbReference>
<dbReference type="GO" id="GO:0032993">
    <property type="term" value="C:protein-DNA complex"/>
    <property type="evidence" value="ECO:0007669"/>
    <property type="project" value="TreeGrafter"/>
</dbReference>
<feature type="domain" description="Response regulatory" evidence="8">
    <location>
        <begin position="2"/>
        <end position="116"/>
    </location>
</feature>
<feature type="domain" description="OmpR/PhoB-type" evidence="9">
    <location>
        <begin position="124"/>
        <end position="218"/>
    </location>
</feature>
<dbReference type="InterPro" id="IPR001789">
    <property type="entry name" value="Sig_transdc_resp-reg_receiver"/>
</dbReference>
<organism evidence="10 11">
    <name type="scientific">SAR86 cluster bacterium</name>
    <dbReference type="NCBI Taxonomy" id="2030880"/>
    <lineage>
        <taxon>Bacteria</taxon>
        <taxon>Pseudomonadati</taxon>
        <taxon>Pseudomonadota</taxon>
        <taxon>Gammaproteobacteria</taxon>
        <taxon>SAR86 cluster</taxon>
    </lineage>
</organism>
<dbReference type="Pfam" id="PF00486">
    <property type="entry name" value="Trans_reg_C"/>
    <property type="match status" value="1"/>
</dbReference>
<evidence type="ECO:0000256" key="4">
    <source>
        <dbReference type="ARBA" id="ARBA00023125"/>
    </source>
</evidence>
<evidence type="ECO:0000256" key="1">
    <source>
        <dbReference type="ARBA" id="ARBA00022553"/>
    </source>
</evidence>
<dbReference type="PANTHER" id="PTHR48111">
    <property type="entry name" value="REGULATOR OF RPOS"/>
    <property type="match status" value="1"/>
</dbReference>
<evidence type="ECO:0000256" key="7">
    <source>
        <dbReference type="PROSITE-ProRule" id="PRU01091"/>
    </source>
</evidence>
<keyword evidence="2" id="KW-0902">Two-component regulatory system</keyword>
<evidence type="ECO:0000259" key="8">
    <source>
        <dbReference type="PROSITE" id="PS50110"/>
    </source>
</evidence>
<dbReference type="GO" id="GO:0006355">
    <property type="term" value="P:regulation of DNA-templated transcription"/>
    <property type="evidence" value="ECO:0007669"/>
    <property type="project" value="InterPro"/>
</dbReference>
<proteinExistence type="predicted"/>
<dbReference type="Pfam" id="PF00072">
    <property type="entry name" value="Response_reg"/>
    <property type="match status" value="1"/>
</dbReference>
<dbReference type="CDD" id="cd17624">
    <property type="entry name" value="REC_OmpR_PmrA-like"/>
    <property type="match status" value="1"/>
</dbReference>
<dbReference type="FunFam" id="3.40.50.2300:FF:000002">
    <property type="entry name" value="DNA-binding response regulator PhoP"/>
    <property type="match status" value="1"/>
</dbReference>
<dbReference type="Gene3D" id="3.40.50.2300">
    <property type="match status" value="1"/>
</dbReference>
<evidence type="ECO:0000259" key="9">
    <source>
        <dbReference type="PROSITE" id="PS51755"/>
    </source>
</evidence>
<dbReference type="Proteomes" id="UP000218327">
    <property type="component" value="Unassembled WGS sequence"/>
</dbReference>
<dbReference type="GO" id="GO:0000976">
    <property type="term" value="F:transcription cis-regulatory region binding"/>
    <property type="evidence" value="ECO:0007669"/>
    <property type="project" value="TreeGrafter"/>
</dbReference>
<dbReference type="EMBL" id="NVVJ01000032">
    <property type="protein sequence ID" value="PCJ23952.1"/>
    <property type="molecule type" value="Genomic_DNA"/>
</dbReference>
<feature type="modified residue" description="4-aspartylphosphate" evidence="6">
    <location>
        <position position="51"/>
    </location>
</feature>
<dbReference type="SMART" id="SM00862">
    <property type="entry name" value="Trans_reg_C"/>
    <property type="match status" value="1"/>
</dbReference>
<dbReference type="InterPro" id="IPR039420">
    <property type="entry name" value="WalR-like"/>
</dbReference>
<evidence type="ECO:0000256" key="3">
    <source>
        <dbReference type="ARBA" id="ARBA00023015"/>
    </source>
</evidence>
<reference evidence="11" key="1">
    <citation type="submission" date="2017-08" db="EMBL/GenBank/DDBJ databases">
        <title>A dynamic microbial community with high functional redundancy inhabits the cold, oxic subseafloor aquifer.</title>
        <authorList>
            <person name="Tully B.J."/>
            <person name="Wheat C.G."/>
            <person name="Glazer B.T."/>
            <person name="Huber J.A."/>
        </authorList>
    </citation>
    <scope>NUCLEOTIDE SEQUENCE [LARGE SCALE GENOMIC DNA]</scope>
</reference>
<keyword evidence="4 7" id="KW-0238">DNA-binding</keyword>
<dbReference type="CDD" id="cd00383">
    <property type="entry name" value="trans_reg_C"/>
    <property type="match status" value="1"/>
</dbReference>
<dbReference type="SUPFAM" id="SSF52172">
    <property type="entry name" value="CheY-like"/>
    <property type="match status" value="1"/>
</dbReference>
<dbReference type="GO" id="GO:0005829">
    <property type="term" value="C:cytosol"/>
    <property type="evidence" value="ECO:0007669"/>
    <property type="project" value="TreeGrafter"/>
</dbReference>
<protein>
    <submittedName>
        <fullName evidence="10">DNA-binding response regulator</fullName>
    </submittedName>
</protein>
<dbReference type="PROSITE" id="PS51755">
    <property type="entry name" value="OMPR_PHOB"/>
    <property type="match status" value="1"/>
</dbReference>
<dbReference type="Gene3D" id="1.10.10.10">
    <property type="entry name" value="Winged helix-like DNA-binding domain superfamily/Winged helix DNA-binding domain"/>
    <property type="match status" value="1"/>
</dbReference>
<keyword evidence="5" id="KW-0804">Transcription</keyword>
<dbReference type="GO" id="GO:0000156">
    <property type="term" value="F:phosphorelay response regulator activity"/>
    <property type="evidence" value="ECO:0007669"/>
    <property type="project" value="TreeGrafter"/>
</dbReference>
<gene>
    <name evidence="10" type="ORF">COA96_10720</name>
</gene>
<dbReference type="InterPro" id="IPR011006">
    <property type="entry name" value="CheY-like_superfamily"/>
</dbReference>
<name>A0A2A5AXH7_9GAMM</name>
<dbReference type="PROSITE" id="PS50110">
    <property type="entry name" value="RESPONSE_REGULATORY"/>
    <property type="match status" value="1"/>
</dbReference>
<keyword evidence="3" id="KW-0805">Transcription regulation</keyword>
<dbReference type="AlphaFoldDB" id="A0A2A5AXH7"/>
<dbReference type="InterPro" id="IPR036388">
    <property type="entry name" value="WH-like_DNA-bd_sf"/>
</dbReference>
<evidence type="ECO:0000313" key="11">
    <source>
        <dbReference type="Proteomes" id="UP000218327"/>
    </source>
</evidence>
<dbReference type="InterPro" id="IPR001867">
    <property type="entry name" value="OmpR/PhoB-type_DNA-bd"/>
</dbReference>
<comment type="caution">
    <text evidence="10">The sequence shown here is derived from an EMBL/GenBank/DDBJ whole genome shotgun (WGS) entry which is preliminary data.</text>
</comment>
<evidence type="ECO:0000256" key="2">
    <source>
        <dbReference type="ARBA" id="ARBA00023012"/>
    </source>
</evidence>
<evidence type="ECO:0000256" key="5">
    <source>
        <dbReference type="ARBA" id="ARBA00023163"/>
    </source>
</evidence>
<dbReference type="SMART" id="SM00448">
    <property type="entry name" value="REC"/>
    <property type="match status" value="1"/>
</dbReference>
<sequence>MQLLLVEDDLPLAIGLKKALQKADYAVNHVETGASALHTVKVERPDIVILDIGLPDIDGIAVLKKLRESDKELPVLLLTARDSVDDKVAGLDSGADDYLAKPFEMTELLARLRVLERRLSTVKTSEIKIGKVCMNTLEHSVTFDGNELDLARKEYMLLKSLLENSGRVQTRSSLENRLYSWGEEVSSNAIEVHIHHLRKKLGNNFIKTIRGVGYKVDAGSA</sequence>